<accession>A0ABV3DE83</accession>
<keyword evidence="3" id="KW-0813">Transport</keyword>
<feature type="transmembrane region" description="Helical" evidence="8">
    <location>
        <begin position="159"/>
        <end position="178"/>
    </location>
</feature>
<sequence length="356" mass="35881">MTSGDTPPREPPLLPRPARSAAAWSAVILLVVAVVAGLVALAFVLRAVTAPLAIAILGSALLHPLYGRLLRWSVPRSWAAGLTCVALVALIAGTVWVLVRTISDNAAKIGAALTDAAGTLRDKYGGGGDPAAEASDGLHELGGRLGESIANGVVDGVGIAVQVVSGGVLVLALTFFLLRDGHELPGVVRVVTPRRHRDTADRILRRSFLAVAGYMRGTTIIALIDATFIAIGLLVLDVPGAPGLAALVFVGAYVPYIGAFLSGLLAVLVAFADGGLGKALGALGVVLAVQLIEGTFLQPGIQSRTVALHPAVVMGAVVAGGAVAGILGALLAVPVVAVLVSALAVVRDAPVARETG</sequence>
<evidence type="ECO:0000256" key="6">
    <source>
        <dbReference type="ARBA" id="ARBA00022989"/>
    </source>
</evidence>
<dbReference type="RefSeq" id="WP_358352398.1">
    <property type="nucleotide sequence ID" value="NZ_JBEZFP010000021.1"/>
</dbReference>
<feature type="transmembrane region" description="Helical" evidence="8">
    <location>
        <begin position="313"/>
        <end position="346"/>
    </location>
</feature>
<evidence type="ECO:0000256" key="4">
    <source>
        <dbReference type="ARBA" id="ARBA00022475"/>
    </source>
</evidence>
<dbReference type="PANTHER" id="PTHR21716">
    <property type="entry name" value="TRANSMEMBRANE PROTEIN"/>
    <property type="match status" value="1"/>
</dbReference>
<keyword evidence="7 8" id="KW-0472">Membrane</keyword>
<protein>
    <submittedName>
        <fullName evidence="9">AI-2E family transporter</fullName>
    </submittedName>
</protein>
<dbReference type="EMBL" id="JBEZFP010000021">
    <property type="protein sequence ID" value="MEU8134055.1"/>
    <property type="molecule type" value="Genomic_DNA"/>
</dbReference>
<dbReference type="Proteomes" id="UP001551482">
    <property type="component" value="Unassembled WGS sequence"/>
</dbReference>
<keyword evidence="10" id="KW-1185">Reference proteome</keyword>
<comment type="subcellular location">
    <subcellularLocation>
        <location evidence="1">Cell membrane</location>
        <topology evidence="1">Multi-pass membrane protein</topology>
    </subcellularLocation>
</comment>
<comment type="caution">
    <text evidence="9">The sequence shown here is derived from an EMBL/GenBank/DDBJ whole genome shotgun (WGS) entry which is preliminary data.</text>
</comment>
<feature type="transmembrane region" description="Helical" evidence="8">
    <location>
        <begin position="78"/>
        <end position="99"/>
    </location>
</feature>
<gene>
    <name evidence="9" type="ORF">AB0C36_11135</name>
</gene>
<name>A0ABV3DE83_9ACTN</name>
<keyword evidence="4" id="KW-1003">Cell membrane</keyword>
<organism evidence="9 10">
    <name type="scientific">Streptodolium elevatio</name>
    <dbReference type="NCBI Taxonomy" id="3157996"/>
    <lineage>
        <taxon>Bacteria</taxon>
        <taxon>Bacillati</taxon>
        <taxon>Actinomycetota</taxon>
        <taxon>Actinomycetes</taxon>
        <taxon>Kitasatosporales</taxon>
        <taxon>Streptomycetaceae</taxon>
        <taxon>Streptodolium</taxon>
    </lineage>
</organism>
<feature type="transmembrane region" description="Helical" evidence="8">
    <location>
        <begin position="279"/>
        <end position="301"/>
    </location>
</feature>
<evidence type="ECO:0000256" key="2">
    <source>
        <dbReference type="ARBA" id="ARBA00009773"/>
    </source>
</evidence>
<evidence type="ECO:0000256" key="3">
    <source>
        <dbReference type="ARBA" id="ARBA00022448"/>
    </source>
</evidence>
<dbReference type="Pfam" id="PF01594">
    <property type="entry name" value="AI-2E_transport"/>
    <property type="match status" value="1"/>
</dbReference>
<comment type="similarity">
    <text evidence="2">Belongs to the autoinducer-2 exporter (AI-2E) (TC 2.A.86) family.</text>
</comment>
<evidence type="ECO:0000313" key="10">
    <source>
        <dbReference type="Proteomes" id="UP001551482"/>
    </source>
</evidence>
<evidence type="ECO:0000256" key="5">
    <source>
        <dbReference type="ARBA" id="ARBA00022692"/>
    </source>
</evidence>
<reference evidence="9 10" key="1">
    <citation type="submission" date="2024-06" db="EMBL/GenBank/DDBJ databases">
        <title>The Natural Products Discovery Center: Release of the First 8490 Sequenced Strains for Exploring Actinobacteria Biosynthetic Diversity.</title>
        <authorList>
            <person name="Kalkreuter E."/>
            <person name="Kautsar S.A."/>
            <person name="Yang D."/>
            <person name="Bader C.D."/>
            <person name="Teijaro C.N."/>
            <person name="Fluegel L."/>
            <person name="Davis C.M."/>
            <person name="Simpson J.R."/>
            <person name="Lauterbach L."/>
            <person name="Steele A.D."/>
            <person name="Gui C."/>
            <person name="Meng S."/>
            <person name="Li G."/>
            <person name="Viehrig K."/>
            <person name="Ye F."/>
            <person name="Su P."/>
            <person name="Kiefer A.F."/>
            <person name="Nichols A."/>
            <person name="Cepeda A.J."/>
            <person name="Yan W."/>
            <person name="Fan B."/>
            <person name="Jiang Y."/>
            <person name="Adhikari A."/>
            <person name="Zheng C.-J."/>
            <person name="Schuster L."/>
            <person name="Cowan T.M."/>
            <person name="Smanski M.J."/>
            <person name="Chevrette M.G."/>
            <person name="De Carvalho L.P.S."/>
            <person name="Shen B."/>
        </authorList>
    </citation>
    <scope>NUCLEOTIDE SEQUENCE [LARGE SCALE GENOMIC DNA]</scope>
    <source>
        <strain evidence="9 10">NPDC048946</strain>
    </source>
</reference>
<evidence type="ECO:0000256" key="7">
    <source>
        <dbReference type="ARBA" id="ARBA00023136"/>
    </source>
</evidence>
<proteinExistence type="inferred from homology"/>
<keyword evidence="6 8" id="KW-1133">Transmembrane helix</keyword>
<feature type="transmembrane region" description="Helical" evidence="8">
    <location>
        <begin position="48"/>
        <end position="66"/>
    </location>
</feature>
<feature type="transmembrane region" description="Helical" evidence="8">
    <location>
        <begin position="214"/>
        <end position="236"/>
    </location>
</feature>
<keyword evidence="5 8" id="KW-0812">Transmembrane</keyword>
<evidence type="ECO:0000256" key="8">
    <source>
        <dbReference type="SAM" id="Phobius"/>
    </source>
</evidence>
<dbReference type="PANTHER" id="PTHR21716:SF53">
    <property type="entry name" value="PERMEASE PERM-RELATED"/>
    <property type="match status" value="1"/>
</dbReference>
<dbReference type="InterPro" id="IPR002549">
    <property type="entry name" value="AI-2E-like"/>
</dbReference>
<feature type="transmembrane region" description="Helical" evidence="8">
    <location>
        <begin position="248"/>
        <end position="272"/>
    </location>
</feature>
<evidence type="ECO:0000256" key="1">
    <source>
        <dbReference type="ARBA" id="ARBA00004651"/>
    </source>
</evidence>
<evidence type="ECO:0000313" key="9">
    <source>
        <dbReference type="EMBL" id="MEU8134055.1"/>
    </source>
</evidence>
<feature type="transmembrane region" description="Helical" evidence="8">
    <location>
        <begin position="21"/>
        <end position="42"/>
    </location>
</feature>